<dbReference type="GO" id="GO:0006633">
    <property type="term" value="P:fatty acid biosynthetic process"/>
    <property type="evidence" value="ECO:0007669"/>
    <property type="project" value="TreeGrafter"/>
</dbReference>
<dbReference type="GO" id="GO:0016874">
    <property type="term" value="F:ligase activity"/>
    <property type="evidence" value="ECO:0007669"/>
    <property type="project" value="UniProtKB-KW"/>
</dbReference>
<reference evidence="3 4" key="2">
    <citation type="submission" date="2019-09" db="EMBL/GenBank/DDBJ databases">
        <authorList>
            <person name="Jin C."/>
        </authorList>
    </citation>
    <scope>NUCLEOTIDE SEQUENCE [LARGE SCALE GENOMIC DNA]</scope>
    <source>
        <strain evidence="3 4">AN110305</strain>
    </source>
</reference>
<gene>
    <name evidence="3" type="ORF">F0L68_34230</name>
</gene>
<dbReference type="RefSeq" id="WP_149854034.1">
    <property type="nucleotide sequence ID" value="NZ_VUOB01000072.1"/>
</dbReference>
<keyword evidence="3" id="KW-0436">Ligase</keyword>
<organism evidence="3 4">
    <name type="scientific">Solihabitans fulvus</name>
    <dbReference type="NCBI Taxonomy" id="1892852"/>
    <lineage>
        <taxon>Bacteria</taxon>
        <taxon>Bacillati</taxon>
        <taxon>Actinomycetota</taxon>
        <taxon>Actinomycetes</taxon>
        <taxon>Pseudonocardiales</taxon>
        <taxon>Pseudonocardiaceae</taxon>
        <taxon>Solihabitans</taxon>
    </lineage>
</organism>
<dbReference type="OrthoDB" id="3671040at2"/>
<name>A0A5B2WP88_9PSEU</name>
<proteinExistence type="inferred from homology"/>
<protein>
    <submittedName>
        <fullName evidence="3">Fatty acyl-AMP ligase</fullName>
    </submittedName>
</protein>
<dbReference type="SUPFAM" id="SSF56801">
    <property type="entry name" value="Acetyl-CoA synthetase-like"/>
    <property type="match status" value="1"/>
</dbReference>
<dbReference type="Proteomes" id="UP000323454">
    <property type="component" value="Unassembled WGS sequence"/>
</dbReference>
<feature type="domain" description="AMP-dependent synthetase/ligase" evidence="2">
    <location>
        <begin position="25"/>
        <end position="400"/>
    </location>
</feature>
<comment type="caution">
    <text evidence="3">The sequence shown here is derived from an EMBL/GenBank/DDBJ whole genome shotgun (WGS) entry which is preliminary data.</text>
</comment>
<evidence type="ECO:0000256" key="1">
    <source>
        <dbReference type="ARBA" id="ARBA00006432"/>
    </source>
</evidence>
<dbReference type="GO" id="GO:0070566">
    <property type="term" value="F:adenylyltransferase activity"/>
    <property type="evidence" value="ECO:0007669"/>
    <property type="project" value="TreeGrafter"/>
</dbReference>
<dbReference type="Pfam" id="PF00501">
    <property type="entry name" value="AMP-binding"/>
    <property type="match status" value="1"/>
</dbReference>
<dbReference type="Gene3D" id="3.30.300.30">
    <property type="match status" value="1"/>
</dbReference>
<comment type="similarity">
    <text evidence="1">Belongs to the ATP-dependent AMP-binding enzyme family.</text>
</comment>
<dbReference type="InterPro" id="IPR042099">
    <property type="entry name" value="ANL_N_sf"/>
</dbReference>
<dbReference type="InterPro" id="IPR000873">
    <property type="entry name" value="AMP-dep_synth/lig_dom"/>
</dbReference>
<dbReference type="EMBL" id="VUOB01000072">
    <property type="protein sequence ID" value="KAA2252824.1"/>
    <property type="molecule type" value="Genomic_DNA"/>
</dbReference>
<sequence>MASAEETLHAALDAAAGDTTLSFAGDGTEIRLDRLAEQSRATARALAAIGVRAGDRVGLLFGSEPDFLRVLLAVSRLGACACPLPLPTTGRDGYPARLRGIVETAGIRDVLVSNRMRRSKTIATALHGLRVLSADGLDSGGDTRDLEVSCDDLAIVQFTSGSTARPKGVRLSHANVLAGLRAIRSGVDLGPADRVAMWLPLFHDMGLFGTLTALLAGAHTTVWSPASFVKDPAGWLRAFADGRHTVCPLPNFGYDYLRQAVPADEVAGYDMSRWRVALNGAEPVAEDSVRSFVEHFAPAGFRPAAMFPVYGLAEATLAVTFPPLGRGPRTDWVHRSRLTDESLAVPVDSSSPAARGVVALGGPVDGIELRIADEHGVVAERERVVGEVQVRGPSVTPGYLGDGHQPFTADGWLRTGDLGYLAGGDLHITGRSKEMIIVRGANYYPEDIEGAVRADPGVHRRRCVAFADHDADGQERVTLVAETVTADEDERAGLAQRLRDKVVAVTGLDRLLVTLVGPHAIPRTSSGKVQRLAARGRFT</sequence>
<dbReference type="PANTHER" id="PTHR22754:SF32">
    <property type="entry name" value="DISCO-INTERACTING PROTEIN 2"/>
    <property type="match status" value="1"/>
</dbReference>
<dbReference type="InterPro" id="IPR045851">
    <property type="entry name" value="AMP-bd_C_sf"/>
</dbReference>
<dbReference type="GO" id="GO:0005886">
    <property type="term" value="C:plasma membrane"/>
    <property type="evidence" value="ECO:0007669"/>
    <property type="project" value="TreeGrafter"/>
</dbReference>
<evidence type="ECO:0000313" key="4">
    <source>
        <dbReference type="Proteomes" id="UP000323454"/>
    </source>
</evidence>
<dbReference type="Gene3D" id="3.40.50.12780">
    <property type="entry name" value="N-terminal domain of ligase-like"/>
    <property type="match status" value="1"/>
</dbReference>
<reference evidence="3 4" key="1">
    <citation type="submission" date="2019-09" db="EMBL/GenBank/DDBJ databases">
        <title>Goodfellowia gen. nov., a new genus of the Pseudonocardineae related to Actinoalloteichus, containing Goodfellowia coeruleoviolacea gen. nov., comb. nov. gen. nov., comb. nov.</title>
        <authorList>
            <person name="Labeda D."/>
        </authorList>
    </citation>
    <scope>NUCLEOTIDE SEQUENCE [LARGE SCALE GENOMIC DNA]</scope>
    <source>
        <strain evidence="3 4">AN110305</strain>
    </source>
</reference>
<evidence type="ECO:0000259" key="2">
    <source>
        <dbReference type="Pfam" id="PF00501"/>
    </source>
</evidence>
<keyword evidence="4" id="KW-1185">Reference proteome</keyword>
<accession>A0A5B2WP88</accession>
<dbReference type="PANTHER" id="PTHR22754">
    <property type="entry name" value="DISCO-INTERACTING PROTEIN 2 DIP2 -RELATED"/>
    <property type="match status" value="1"/>
</dbReference>
<evidence type="ECO:0000313" key="3">
    <source>
        <dbReference type="EMBL" id="KAA2252824.1"/>
    </source>
</evidence>
<dbReference type="AlphaFoldDB" id="A0A5B2WP88"/>